<evidence type="ECO:0000313" key="2">
    <source>
        <dbReference type="Proteomes" id="UP000000311"/>
    </source>
</evidence>
<dbReference type="Proteomes" id="UP000000311">
    <property type="component" value="Unassembled WGS sequence"/>
</dbReference>
<dbReference type="InParanoid" id="E2AYW5"/>
<dbReference type="EMBL" id="GL444010">
    <property type="protein sequence ID" value="EFN61381.1"/>
    <property type="molecule type" value="Genomic_DNA"/>
</dbReference>
<proteinExistence type="predicted"/>
<keyword evidence="2" id="KW-1185">Reference proteome</keyword>
<accession>E2AYW5</accession>
<gene>
    <name evidence="1" type="ORF">EAG_01369</name>
</gene>
<dbReference type="AlphaFoldDB" id="E2AYW5"/>
<sequence length="167" mass="18796">MRWSIVVPIEKILKEIQSDLAETNRHVIWQAWRQGASCFLNIDIYSYISSDPNFRKSAQRSEGVKSMPSLECGTYKKSSLIMITRNSGLIEPKCLQSYTSCWYKNQTIFSHCEYPSTHSLVFSLPDLPIGGWPSLLNHLKNLLAVVAAGGLQPSNITTPLLLLLLLL</sequence>
<protein>
    <submittedName>
        <fullName evidence="1">Uncharacterized protein</fullName>
    </submittedName>
</protein>
<organism evidence="2">
    <name type="scientific">Camponotus floridanus</name>
    <name type="common">Florida carpenter ant</name>
    <dbReference type="NCBI Taxonomy" id="104421"/>
    <lineage>
        <taxon>Eukaryota</taxon>
        <taxon>Metazoa</taxon>
        <taxon>Ecdysozoa</taxon>
        <taxon>Arthropoda</taxon>
        <taxon>Hexapoda</taxon>
        <taxon>Insecta</taxon>
        <taxon>Pterygota</taxon>
        <taxon>Neoptera</taxon>
        <taxon>Endopterygota</taxon>
        <taxon>Hymenoptera</taxon>
        <taxon>Apocrita</taxon>
        <taxon>Aculeata</taxon>
        <taxon>Formicoidea</taxon>
        <taxon>Formicidae</taxon>
        <taxon>Formicinae</taxon>
        <taxon>Camponotus</taxon>
    </lineage>
</organism>
<evidence type="ECO:0000313" key="1">
    <source>
        <dbReference type="EMBL" id="EFN61381.1"/>
    </source>
</evidence>
<reference evidence="1 2" key="1">
    <citation type="journal article" date="2010" name="Science">
        <title>Genomic comparison of the ants Camponotus floridanus and Harpegnathos saltator.</title>
        <authorList>
            <person name="Bonasio R."/>
            <person name="Zhang G."/>
            <person name="Ye C."/>
            <person name="Mutti N.S."/>
            <person name="Fang X."/>
            <person name="Qin N."/>
            <person name="Donahue G."/>
            <person name="Yang P."/>
            <person name="Li Q."/>
            <person name="Li C."/>
            <person name="Zhang P."/>
            <person name="Huang Z."/>
            <person name="Berger S.L."/>
            <person name="Reinberg D."/>
            <person name="Wang J."/>
            <person name="Liebig J."/>
        </authorList>
    </citation>
    <scope>NUCLEOTIDE SEQUENCE [LARGE SCALE GENOMIC DNA]</scope>
    <source>
        <strain evidence="2">C129</strain>
    </source>
</reference>
<name>E2AYW5_CAMFO</name>